<protein>
    <submittedName>
        <fullName evidence="1">Uncharacterized protein</fullName>
    </submittedName>
</protein>
<organism evidence="1">
    <name type="scientific">Anguilla anguilla</name>
    <name type="common">European freshwater eel</name>
    <name type="synonym">Muraena anguilla</name>
    <dbReference type="NCBI Taxonomy" id="7936"/>
    <lineage>
        <taxon>Eukaryota</taxon>
        <taxon>Metazoa</taxon>
        <taxon>Chordata</taxon>
        <taxon>Craniata</taxon>
        <taxon>Vertebrata</taxon>
        <taxon>Euteleostomi</taxon>
        <taxon>Actinopterygii</taxon>
        <taxon>Neopterygii</taxon>
        <taxon>Teleostei</taxon>
        <taxon>Anguilliformes</taxon>
        <taxon>Anguillidae</taxon>
        <taxon>Anguilla</taxon>
    </lineage>
</organism>
<accession>A0A0E9R1A1</accession>
<evidence type="ECO:0000313" key="1">
    <source>
        <dbReference type="EMBL" id="JAH22884.1"/>
    </source>
</evidence>
<reference evidence="1" key="2">
    <citation type="journal article" date="2015" name="Fish Shellfish Immunol.">
        <title>Early steps in the European eel (Anguilla anguilla)-Vibrio vulnificus interaction in the gills: Role of the RtxA13 toxin.</title>
        <authorList>
            <person name="Callol A."/>
            <person name="Pajuelo D."/>
            <person name="Ebbesson L."/>
            <person name="Teles M."/>
            <person name="MacKenzie S."/>
            <person name="Amaro C."/>
        </authorList>
    </citation>
    <scope>NUCLEOTIDE SEQUENCE</scope>
</reference>
<proteinExistence type="predicted"/>
<sequence>MPQNSASPHVFQFSGVFTKTGYVNEHSRSEFI</sequence>
<reference evidence="1" key="1">
    <citation type="submission" date="2014-11" db="EMBL/GenBank/DDBJ databases">
        <authorList>
            <person name="Amaro Gonzalez C."/>
        </authorList>
    </citation>
    <scope>NUCLEOTIDE SEQUENCE</scope>
</reference>
<dbReference type="EMBL" id="GBXM01085693">
    <property type="protein sequence ID" value="JAH22884.1"/>
    <property type="molecule type" value="Transcribed_RNA"/>
</dbReference>
<dbReference type="AlphaFoldDB" id="A0A0E9R1A1"/>
<name>A0A0E9R1A1_ANGAN</name>